<organism evidence="2 3">
    <name type="scientific">Pseudonocardia endophytica</name>
    <dbReference type="NCBI Taxonomy" id="401976"/>
    <lineage>
        <taxon>Bacteria</taxon>
        <taxon>Bacillati</taxon>
        <taxon>Actinomycetota</taxon>
        <taxon>Actinomycetes</taxon>
        <taxon>Pseudonocardiales</taxon>
        <taxon>Pseudonocardiaceae</taxon>
        <taxon>Pseudonocardia</taxon>
    </lineage>
</organism>
<reference evidence="2 3" key="1">
    <citation type="submission" date="2019-03" db="EMBL/GenBank/DDBJ databases">
        <title>Sequencing the genomes of 1000 actinobacteria strains.</title>
        <authorList>
            <person name="Klenk H.-P."/>
        </authorList>
    </citation>
    <scope>NUCLEOTIDE SEQUENCE [LARGE SCALE GENOMIC DNA]</scope>
    <source>
        <strain evidence="2 3">DSM 44969</strain>
    </source>
</reference>
<feature type="region of interest" description="Disordered" evidence="1">
    <location>
        <begin position="1"/>
        <end position="128"/>
    </location>
</feature>
<dbReference type="OrthoDB" id="9550872at2"/>
<gene>
    <name evidence="2" type="ORF">EV378_5449</name>
</gene>
<evidence type="ECO:0000313" key="2">
    <source>
        <dbReference type="EMBL" id="TCK21462.1"/>
    </source>
</evidence>
<dbReference type="AlphaFoldDB" id="A0A4R1HVF6"/>
<dbReference type="RefSeq" id="WP_132430211.1">
    <property type="nucleotide sequence ID" value="NZ_SMFZ01000002.1"/>
</dbReference>
<protein>
    <submittedName>
        <fullName evidence="2">Uncharacterized protein</fullName>
    </submittedName>
</protein>
<evidence type="ECO:0000256" key="1">
    <source>
        <dbReference type="SAM" id="MobiDB-lite"/>
    </source>
</evidence>
<keyword evidence="3" id="KW-1185">Reference proteome</keyword>
<sequence length="177" mass="20423">MTRNQLETKGAFDPPEKQKENFREGPPAKDTLKEEKEQQEKIQQEWLEYKQGKDATKGELNEKTKVEGEKDPKSEGKNESKDEGKEWKEKQEKDEAKEGKDEFKDDKEAKPEHESKRPEKEPELIPLPGTFDRRILLAHADALDESARVLRHFIEQDERPDLRGGALSNEPDHGGHA</sequence>
<name>A0A4R1HVF6_PSEEN</name>
<evidence type="ECO:0000313" key="3">
    <source>
        <dbReference type="Proteomes" id="UP000295560"/>
    </source>
</evidence>
<proteinExistence type="predicted"/>
<comment type="caution">
    <text evidence="2">The sequence shown here is derived from an EMBL/GenBank/DDBJ whole genome shotgun (WGS) entry which is preliminary data.</text>
</comment>
<feature type="region of interest" description="Disordered" evidence="1">
    <location>
        <begin position="155"/>
        <end position="177"/>
    </location>
</feature>
<feature type="compositionally biased region" description="Basic and acidic residues" evidence="1">
    <location>
        <begin position="14"/>
        <end position="123"/>
    </location>
</feature>
<dbReference type="EMBL" id="SMFZ01000002">
    <property type="protein sequence ID" value="TCK21462.1"/>
    <property type="molecule type" value="Genomic_DNA"/>
</dbReference>
<accession>A0A4R1HVF6</accession>
<dbReference type="Proteomes" id="UP000295560">
    <property type="component" value="Unassembled WGS sequence"/>
</dbReference>